<evidence type="ECO:0000313" key="3">
    <source>
        <dbReference type="Proteomes" id="UP000236736"/>
    </source>
</evidence>
<evidence type="ECO:0000313" key="2">
    <source>
        <dbReference type="EMBL" id="SEG16636.1"/>
    </source>
</evidence>
<name>A0A1H5XZD2_9BACT</name>
<dbReference type="EMBL" id="FNVR01000016">
    <property type="protein sequence ID" value="SEG16636.1"/>
    <property type="molecule type" value="Genomic_DNA"/>
</dbReference>
<organism evidence="2 3">
    <name type="scientific">Algoriphagus boritolerans DSM 17298 = JCM 18970</name>
    <dbReference type="NCBI Taxonomy" id="1120964"/>
    <lineage>
        <taxon>Bacteria</taxon>
        <taxon>Pseudomonadati</taxon>
        <taxon>Bacteroidota</taxon>
        <taxon>Cytophagia</taxon>
        <taxon>Cytophagales</taxon>
        <taxon>Cyclobacteriaceae</taxon>
        <taxon>Algoriphagus</taxon>
    </lineage>
</organism>
<keyword evidence="1" id="KW-0472">Membrane</keyword>
<evidence type="ECO:0000256" key="1">
    <source>
        <dbReference type="SAM" id="Phobius"/>
    </source>
</evidence>
<dbReference type="Proteomes" id="UP000236736">
    <property type="component" value="Unassembled WGS sequence"/>
</dbReference>
<keyword evidence="1" id="KW-1133">Transmembrane helix</keyword>
<gene>
    <name evidence="2" type="ORF">SAMN03080598_02716</name>
</gene>
<feature type="transmembrane region" description="Helical" evidence="1">
    <location>
        <begin position="6"/>
        <end position="26"/>
    </location>
</feature>
<dbReference type="STRING" id="1120964.GCA_001313265_07476"/>
<reference evidence="3" key="1">
    <citation type="submission" date="2016-10" db="EMBL/GenBank/DDBJ databases">
        <authorList>
            <person name="Varghese N."/>
            <person name="Submissions S."/>
        </authorList>
    </citation>
    <scope>NUCLEOTIDE SEQUENCE [LARGE SCALE GENOMIC DNA]</scope>
    <source>
        <strain evidence="3">DSM 17298</strain>
    </source>
</reference>
<protein>
    <submittedName>
        <fullName evidence="2">Uncharacterized protein</fullName>
    </submittedName>
</protein>
<keyword evidence="1" id="KW-0812">Transmembrane</keyword>
<dbReference type="AlphaFoldDB" id="A0A1H5XZD2"/>
<keyword evidence="3" id="KW-1185">Reference proteome</keyword>
<dbReference type="RefSeq" id="WP_103925368.1">
    <property type="nucleotide sequence ID" value="NZ_FNVR01000016.1"/>
</dbReference>
<accession>A0A1H5XZD2</accession>
<proteinExistence type="predicted"/>
<sequence>MELTPEIIISFCSGLLISSFIFILYLKKIASERGAFTKEKDLFFETNKLKSEKYFQLGREAGIKEERNKLQVRIIPYFEKEDGFFSSTLFVGYFEEVIYNGFSIGEPSYRSLKIYEKFKQENFDKITSITFDTIEKIATSYISKFGLSASIDRNIDILEKK</sequence>